<feature type="binding site" evidence="13">
    <location>
        <position position="276"/>
    </location>
    <ligand>
        <name>ATP</name>
        <dbReference type="ChEBI" id="CHEBI:30616"/>
    </ligand>
</feature>
<dbReference type="Pfam" id="PF04679">
    <property type="entry name" value="DNA_ligase_A_C"/>
    <property type="match status" value="1"/>
</dbReference>
<dbReference type="GO" id="GO:0051301">
    <property type="term" value="P:cell division"/>
    <property type="evidence" value="ECO:0007669"/>
    <property type="project" value="UniProtKB-KW"/>
</dbReference>
<evidence type="ECO:0000256" key="12">
    <source>
        <dbReference type="ARBA" id="ARBA00023306"/>
    </source>
</evidence>
<dbReference type="SUPFAM" id="SSF56091">
    <property type="entry name" value="DNA ligase/mRNA capping enzyme, catalytic domain"/>
    <property type="match status" value="1"/>
</dbReference>
<dbReference type="InterPro" id="IPR022865">
    <property type="entry name" value="DNA_ligae_ATP-dep_bac/arc"/>
</dbReference>
<feature type="active site" description="N6-AMP-lysine intermediate" evidence="13">
    <location>
        <position position="278"/>
    </location>
</feature>
<evidence type="ECO:0000256" key="3">
    <source>
        <dbReference type="ARBA" id="ARBA00022618"/>
    </source>
</evidence>
<dbReference type="RefSeq" id="WP_254267263.1">
    <property type="nucleotide sequence ID" value="NZ_CP100400.1"/>
</dbReference>
<comment type="similarity">
    <text evidence="1 13">Belongs to the ATP-dependent DNA ligase family.</text>
</comment>
<keyword evidence="7 13" id="KW-0227">DNA damage</keyword>
<accession>A0ABD5PXR9</accession>
<protein>
    <recommendedName>
        <fullName evidence="13">DNA ligase</fullName>
        <ecNumber evidence="13">6.5.1.1</ecNumber>
    </recommendedName>
    <alternativeName>
        <fullName evidence="13">Polydeoxyribonucleotide synthase [ATP]</fullName>
    </alternativeName>
</protein>
<keyword evidence="12 13" id="KW-0131">Cell cycle</keyword>
<dbReference type="PROSITE" id="PS50160">
    <property type="entry name" value="DNA_LIGASE_A3"/>
    <property type="match status" value="1"/>
</dbReference>
<comment type="catalytic activity">
    <reaction evidence="13">
        <text>ATP + (deoxyribonucleotide)n-3'-hydroxyl + 5'-phospho-(deoxyribonucleotide)m = (deoxyribonucleotide)n+m + AMP + diphosphate.</text>
        <dbReference type="EC" id="6.5.1.1"/>
    </reaction>
</comment>
<dbReference type="GeneID" id="73045699"/>
<feature type="binding site" evidence="13">
    <location>
        <position position="501"/>
    </location>
    <ligand>
        <name>ATP</name>
        <dbReference type="ChEBI" id="CHEBI:30616"/>
    </ligand>
</feature>
<dbReference type="Gene3D" id="3.30.470.30">
    <property type="entry name" value="DNA ligase/mRNA capping enzyme"/>
    <property type="match status" value="1"/>
</dbReference>
<keyword evidence="4 13" id="KW-0235">DNA replication</keyword>
<keyword evidence="8 13" id="KW-0067">ATP-binding</keyword>
<dbReference type="CDD" id="cd07901">
    <property type="entry name" value="Adenylation_DNA_ligase_Arch_LigB"/>
    <property type="match status" value="1"/>
</dbReference>
<dbReference type="Pfam" id="PF04675">
    <property type="entry name" value="DNA_ligase_A_N"/>
    <property type="match status" value="1"/>
</dbReference>
<feature type="binding site" evidence="13">
    <location>
        <position position="350"/>
    </location>
    <ligand>
        <name>ATP</name>
        <dbReference type="ChEBI" id="CHEBI:30616"/>
    </ligand>
</feature>
<dbReference type="Gene3D" id="2.40.50.140">
    <property type="entry name" value="Nucleic acid-binding proteins"/>
    <property type="match status" value="1"/>
</dbReference>
<reference evidence="16 17" key="1">
    <citation type="journal article" date="2019" name="Int. J. Syst. Evol. Microbiol.">
        <title>The Global Catalogue of Microorganisms (GCM) 10K type strain sequencing project: providing services to taxonomists for standard genome sequencing and annotation.</title>
        <authorList>
            <consortium name="The Broad Institute Genomics Platform"/>
            <consortium name="The Broad Institute Genome Sequencing Center for Infectious Disease"/>
            <person name="Wu L."/>
            <person name="Ma J."/>
        </authorList>
    </citation>
    <scope>NUCLEOTIDE SEQUENCE [LARGE SCALE GENOMIC DNA]</scope>
    <source>
        <strain evidence="16 17">XZYJ18</strain>
    </source>
</reference>
<organism evidence="16 17">
    <name type="scientific">Halorussus aquaticus</name>
    <dbReference type="NCBI Taxonomy" id="2953748"/>
    <lineage>
        <taxon>Archaea</taxon>
        <taxon>Methanobacteriati</taxon>
        <taxon>Methanobacteriota</taxon>
        <taxon>Stenosarchaea group</taxon>
        <taxon>Halobacteria</taxon>
        <taxon>Halobacteriales</taxon>
        <taxon>Haladaptataceae</taxon>
        <taxon>Halorussus</taxon>
    </lineage>
</organism>
<comment type="cofactor">
    <cofactor evidence="13">
        <name>Mg(2+)</name>
        <dbReference type="ChEBI" id="CHEBI:18420"/>
    </cofactor>
</comment>
<dbReference type="FunFam" id="1.10.3260.10:FF:000007">
    <property type="entry name" value="DNA ligase"/>
    <property type="match status" value="1"/>
</dbReference>
<keyword evidence="10 13" id="KW-0233">DNA recombination</keyword>
<dbReference type="HAMAP" id="MF_00407">
    <property type="entry name" value="DNA_ligase"/>
    <property type="match status" value="1"/>
</dbReference>
<proteinExistence type="inferred from homology"/>
<dbReference type="PANTHER" id="PTHR45674">
    <property type="entry name" value="DNA LIGASE 1/3 FAMILY MEMBER"/>
    <property type="match status" value="1"/>
</dbReference>
<evidence type="ECO:0000256" key="4">
    <source>
        <dbReference type="ARBA" id="ARBA00022705"/>
    </source>
</evidence>
<evidence type="ECO:0000313" key="16">
    <source>
        <dbReference type="EMBL" id="MFC4823254.1"/>
    </source>
</evidence>
<feature type="region of interest" description="Disordered" evidence="14">
    <location>
        <begin position="614"/>
        <end position="634"/>
    </location>
</feature>
<dbReference type="InterPro" id="IPR012340">
    <property type="entry name" value="NA-bd_OB-fold"/>
</dbReference>
<dbReference type="PROSITE" id="PS00697">
    <property type="entry name" value="DNA_LIGASE_A1"/>
    <property type="match status" value="1"/>
</dbReference>
<dbReference type="InterPro" id="IPR050191">
    <property type="entry name" value="ATP-dep_DNA_ligase"/>
</dbReference>
<dbReference type="EMBL" id="JBHSHT010000001">
    <property type="protein sequence ID" value="MFC4823254.1"/>
    <property type="molecule type" value="Genomic_DNA"/>
</dbReference>
<dbReference type="SUPFAM" id="SSF50249">
    <property type="entry name" value="Nucleic acid-binding proteins"/>
    <property type="match status" value="1"/>
</dbReference>
<dbReference type="Proteomes" id="UP001595945">
    <property type="component" value="Unassembled WGS sequence"/>
</dbReference>
<evidence type="ECO:0000313" key="17">
    <source>
        <dbReference type="Proteomes" id="UP001595945"/>
    </source>
</evidence>
<dbReference type="NCBIfam" id="NF041331">
    <property type="entry name" value="LigA_Halo"/>
    <property type="match status" value="1"/>
</dbReference>
<feature type="region of interest" description="Disordered" evidence="14">
    <location>
        <begin position="397"/>
        <end position="419"/>
    </location>
</feature>
<dbReference type="InterPro" id="IPR036599">
    <property type="entry name" value="DNA_ligase_N_sf"/>
</dbReference>
<dbReference type="InterPro" id="IPR012310">
    <property type="entry name" value="DNA_ligase_ATP-dep_cent"/>
</dbReference>
<evidence type="ECO:0000256" key="2">
    <source>
        <dbReference type="ARBA" id="ARBA00022598"/>
    </source>
</evidence>
<dbReference type="GO" id="GO:0006281">
    <property type="term" value="P:DNA repair"/>
    <property type="evidence" value="ECO:0007669"/>
    <property type="project" value="UniProtKB-UniRule"/>
</dbReference>
<keyword evidence="9 13" id="KW-0460">Magnesium</keyword>
<evidence type="ECO:0000256" key="6">
    <source>
        <dbReference type="ARBA" id="ARBA00022741"/>
    </source>
</evidence>
<comment type="function">
    <text evidence="13">DNA ligase that seals nicks in double-stranded DNA during DNA replication, DNA recombination and DNA repair.</text>
</comment>
<dbReference type="InterPro" id="IPR012309">
    <property type="entry name" value="DNA_ligase_ATP-dep_C"/>
</dbReference>
<evidence type="ECO:0000256" key="9">
    <source>
        <dbReference type="ARBA" id="ARBA00022842"/>
    </source>
</evidence>
<keyword evidence="5 13" id="KW-0479">Metal-binding</keyword>
<feature type="binding site" evidence="13">
    <location>
        <position position="321"/>
    </location>
    <ligand>
        <name>ATP</name>
        <dbReference type="ChEBI" id="CHEBI:30616"/>
    </ligand>
</feature>
<feature type="binding site" evidence="13">
    <location>
        <position position="283"/>
    </location>
    <ligand>
        <name>ATP</name>
        <dbReference type="ChEBI" id="CHEBI:30616"/>
    </ligand>
</feature>
<evidence type="ECO:0000256" key="10">
    <source>
        <dbReference type="ARBA" id="ARBA00023172"/>
    </source>
</evidence>
<evidence type="ECO:0000256" key="14">
    <source>
        <dbReference type="SAM" id="MobiDB-lite"/>
    </source>
</evidence>
<keyword evidence="17" id="KW-1185">Reference proteome</keyword>
<dbReference type="GO" id="GO:0046872">
    <property type="term" value="F:metal ion binding"/>
    <property type="evidence" value="ECO:0007669"/>
    <property type="project" value="UniProtKB-KW"/>
</dbReference>
<keyword evidence="3 13" id="KW-0132">Cell division</keyword>
<dbReference type="PANTHER" id="PTHR45674:SF7">
    <property type="entry name" value="DNA LIGASE"/>
    <property type="match status" value="1"/>
</dbReference>
<dbReference type="GO" id="GO:0003910">
    <property type="term" value="F:DNA ligase (ATP) activity"/>
    <property type="evidence" value="ECO:0007669"/>
    <property type="project" value="UniProtKB-UniRule"/>
</dbReference>
<keyword evidence="6 13" id="KW-0547">Nucleotide-binding</keyword>
<evidence type="ECO:0000256" key="5">
    <source>
        <dbReference type="ARBA" id="ARBA00022723"/>
    </source>
</evidence>
<dbReference type="AlphaFoldDB" id="A0ABD5PXR9"/>
<sequence>MKFGEFAETAAEIEALSADTDIVERVTALFESANGEAGRASGESGETASDDDLPVLARFVQGRVFPAWSSRTLDIGPSYCYEAIARAAGTNVSADDVEDRLADVGDVGEVAASYDFGGQQGLGAFTSGGAGGGDDTGGANDLTVAEVAEKLDALAAAEGSGSQDKKIDVLFGLFNRASNEEARYLARLVLSEMRIGVGEGTVRDATARAFDVSVESVERALQVSNDYGEVARTARDEGEEGLDAMDLELGRPVQAMLAQAGTVADALDDWDEVAVEWKYDGARVQIHYDPDGLAWGGADASATGASERDGSTDRDVAVFSRNMEDVTDALPEVVEHVERHLDAPAILDGEVVATEDGEPLPFQEVLRRFRRKHDVERAREEVELDLFAFDCLHAGVPESDDSGARETESRAGDDLLRAPLTERHDRLEGVLDAGVSASAASGGSEGEQRESSGVSELWVSDDPAEIAEIETEALDAGHEGIMLKNPDSTYSPGRRGKNWLKRKPDVETLDLVVTGAEWGEGRRASFLGTFLLSARADDAGEAFETLGKVATGITDEELADLTELLEPHIRTQEGQEVEIAPEVVFEVGYEEIQQSPTYSSGYALRFPRFLGVRDDKNPATADSLERVERLAESQ</sequence>
<dbReference type="CDD" id="cd07972">
    <property type="entry name" value="OBF_DNA_ligase_Arch_LigB"/>
    <property type="match status" value="1"/>
</dbReference>
<name>A0ABD5PXR9_9EURY</name>
<keyword evidence="2 13" id="KW-0436">Ligase</keyword>
<dbReference type="Gene3D" id="1.10.3260.10">
    <property type="entry name" value="DNA ligase, ATP-dependent, N-terminal domain"/>
    <property type="match status" value="1"/>
</dbReference>
<dbReference type="EC" id="6.5.1.1" evidence="13"/>
<evidence type="ECO:0000256" key="11">
    <source>
        <dbReference type="ARBA" id="ARBA00023204"/>
    </source>
</evidence>
<feature type="region of interest" description="Disordered" evidence="14">
    <location>
        <begin position="436"/>
        <end position="457"/>
    </location>
</feature>
<dbReference type="InterPro" id="IPR016059">
    <property type="entry name" value="DNA_ligase_ATP-dep_CS"/>
</dbReference>
<dbReference type="Pfam" id="PF01068">
    <property type="entry name" value="DNA_ligase_A_M"/>
    <property type="match status" value="1"/>
</dbReference>
<dbReference type="InterPro" id="IPR012308">
    <property type="entry name" value="DNA_ligase_ATP-dep_N"/>
</dbReference>
<dbReference type="InterPro" id="IPR054890">
    <property type="entry name" value="LigA_Halo"/>
</dbReference>
<evidence type="ECO:0000256" key="8">
    <source>
        <dbReference type="ARBA" id="ARBA00022840"/>
    </source>
</evidence>
<evidence type="ECO:0000256" key="1">
    <source>
        <dbReference type="ARBA" id="ARBA00007572"/>
    </source>
</evidence>
<feature type="binding site" evidence="13">
    <location>
        <position position="495"/>
    </location>
    <ligand>
        <name>ATP</name>
        <dbReference type="ChEBI" id="CHEBI:30616"/>
    </ligand>
</feature>
<comment type="caution">
    <text evidence="16">The sequence shown here is derived from an EMBL/GenBank/DDBJ whole genome shotgun (WGS) entry which is preliminary data.</text>
</comment>
<feature type="domain" description="ATP-dependent DNA ligase family profile" evidence="15">
    <location>
        <begin position="377"/>
        <end position="536"/>
    </location>
</feature>
<evidence type="ECO:0000259" key="15">
    <source>
        <dbReference type="PROSITE" id="PS50160"/>
    </source>
</evidence>
<dbReference type="GO" id="GO:0006260">
    <property type="term" value="P:DNA replication"/>
    <property type="evidence" value="ECO:0007669"/>
    <property type="project" value="UniProtKB-UniRule"/>
</dbReference>
<dbReference type="GO" id="GO:0006310">
    <property type="term" value="P:DNA recombination"/>
    <property type="evidence" value="ECO:0007669"/>
    <property type="project" value="UniProtKB-UniRule"/>
</dbReference>
<keyword evidence="11 13" id="KW-0234">DNA repair</keyword>
<evidence type="ECO:0000256" key="7">
    <source>
        <dbReference type="ARBA" id="ARBA00022763"/>
    </source>
</evidence>
<feature type="binding site" evidence="13">
    <location>
        <position position="389"/>
    </location>
    <ligand>
        <name>ATP</name>
        <dbReference type="ChEBI" id="CHEBI:30616"/>
    </ligand>
</feature>
<feature type="compositionally biased region" description="Basic and acidic residues" evidence="14">
    <location>
        <begin position="402"/>
        <end position="419"/>
    </location>
</feature>
<dbReference type="GO" id="GO:0005524">
    <property type="term" value="F:ATP binding"/>
    <property type="evidence" value="ECO:0007669"/>
    <property type="project" value="UniProtKB-UniRule"/>
</dbReference>
<evidence type="ECO:0000256" key="13">
    <source>
        <dbReference type="HAMAP-Rule" id="MF_00407"/>
    </source>
</evidence>
<dbReference type="SUPFAM" id="SSF117018">
    <property type="entry name" value="ATP-dependent DNA ligase DNA-binding domain"/>
    <property type="match status" value="1"/>
</dbReference>
<gene>
    <name evidence="16" type="primary">ligA</name>
    <name evidence="13" type="synonym">lig</name>
    <name evidence="16" type="ORF">ACFO9K_03155</name>
</gene>